<name>A0AAD8U096_LOLMU</name>
<dbReference type="PANTHER" id="PTHR31509">
    <property type="entry name" value="BPS1-LIKE PROTEIN"/>
    <property type="match status" value="1"/>
</dbReference>
<feature type="region of interest" description="Disordered" evidence="6">
    <location>
        <begin position="386"/>
        <end position="422"/>
    </location>
</feature>
<evidence type="ECO:0000313" key="9">
    <source>
        <dbReference type="Proteomes" id="UP001231189"/>
    </source>
</evidence>
<accession>A0AAD8U096</accession>
<evidence type="ECO:0000256" key="5">
    <source>
        <dbReference type="ARBA" id="ARBA00035114"/>
    </source>
</evidence>
<comment type="caution">
    <text evidence="8">The sequence shown here is derived from an EMBL/GenBank/DDBJ whole genome shotgun (WGS) entry which is preliminary data.</text>
</comment>
<sequence>MSRPDDGHRSFFPVGNPFRVILPGGPHLPRKLQALLTSYEDALASTLRKLKPENAAEVLTLSWMMLAVDCLSELHASIVTLITELELPVSDWDEKWVDIYLNSSVKLLDVCIALSSELARLDQGQLLVRYVLHLLDTGAGLPSLEQLKRAEVSLKEWMDKVGAAGPRLDSCSTALQELAGSLCLMKVKNSAKGKVLMRALYGIEAVTVFICSVFVAALSGSPKPLVELRVPRKFGWSQAFSDLHVTISRELGRKLSRESVAAVKELEEVEACARKLHELTRTAQLKEKNDNLACDVIHSVEVVMSDSTSKDGGLEDSLKLADNTGRECELTMPEITTDGETREAEMTLKQDTKTMSHGNEFTMLESISQHNNINKANGIIDENSTVVPERTSAPEGSKQPMVPEKTSAPEGSQQPMVPEKTSAPDGIDQLLDCISSMSKSAEGLRVGLDSLSKRVGDFFQIVLTGRDALLCNLRMSDAASKVAEVRS</sequence>
<organism evidence="8 9">
    <name type="scientific">Lolium multiflorum</name>
    <name type="common">Italian ryegrass</name>
    <name type="synonym">Lolium perenne subsp. multiflorum</name>
    <dbReference type="NCBI Taxonomy" id="4521"/>
    <lineage>
        <taxon>Eukaryota</taxon>
        <taxon>Viridiplantae</taxon>
        <taxon>Streptophyta</taxon>
        <taxon>Embryophyta</taxon>
        <taxon>Tracheophyta</taxon>
        <taxon>Spermatophyta</taxon>
        <taxon>Magnoliopsida</taxon>
        <taxon>Liliopsida</taxon>
        <taxon>Poales</taxon>
        <taxon>Poaceae</taxon>
        <taxon>BOP clade</taxon>
        <taxon>Pooideae</taxon>
        <taxon>Poodae</taxon>
        <taxon>Poeae</taxon>
        <taxon>Poeae Chloroplast Group 2 (Poeae type)</taxon>
        <taxon>Loliodinae</taxon>
        <taxon>Loliinae</taxon>
        <taxon>Lolium</taxon>
    </lineage>
</organism>
<evidence type="ECO:0000256" key="3">
    <source>
        <dbReference type="ARBA" id="ARBA00022989"/>
    </source>
</evidence>
<dbReference type="InterPro" id="IPR008511">
    <property type="entry name" value="ROH1-like"/>
</dbReference>
<dbReference type="EMBL" id="JAUUTY010000001">
    <property type="protein sequence ID" value="KAK1695353.1"/>
    <property type="molecule type" value="Genomic_DNA"/>
</dbReference>
<keyword evidence="2 7" id="KW-0812">Transmembrane</keyword>
<proteinExistence type="inferred from homology"/>
<dbReference type="Proteomes" id="UP001231189">
    <property type="component" value="Unassembled WGS sequence"/>
</dbReference>
<evidence type="ECO:0000256" key="6">
    <source>
        <dbReference type="SAM" id="MobiDB-lite"/>
    </source>
</evidence>
<evidence type="ECO:0000256" key="4">
    <source>
        <dbReference type="ARBA" id="ARBA00023136"/>
    </source>
</evidence>
<evidence type="ECO:0000256" key="1">
    <source>
        <dbReference type="ARBA" id="ARBA00004167"/>
    </source>
</evidence>
<dbReference type="GO" id="GO:0016020">
    <property type="term" value="C:membrane"/>
    <property type="evidence" value="ECO:0007669"/>
    <property type="project" value="UniProtKB-SubCell"/>
</dbReference>
<gene>
    <name evidence="8" type="ORF">QYE76_012050</name>
</gene>
<reference evidence="8" key="1">
    <citation type="submission" date="2023-07" db="EMBL/GenBank/DDBJ databases">
        <title>A chromosome-level genome assembly of Lolium multiflorum.</title>
        <authorList>
            <person name="Chen Y."/>
            <person name="Copetti D."/>
            <person name="Kolliker R."/>
            <person name="Studer B."/>
        </authorList>
    </citation>
    <scope>NUCLEOTIDE SEQUENCE</scope>
    <source>
        <strain evidence="8">02402/16</strain>
        <tissue evidence="8">Leaf</tissue>
    </source>
</reference>
<keyword evidence="4 7" id="KW-0472">Membrane</keyword>
<evidence type="ECO:0000256" key="7">
    <source>
        <dbReference type="SAM" id="Phobius"/>
    </source>
</evidence>
<evidence type="ECO:0000313" key="8">
    <source>
        <dbReference type="EMBL" id="KAK1695353.1"/>
    </source>
</evidence>
<dbReference type="Pfam" id="PF05633">
    <property type="entry name" value="ROH1-like"/>
    <property type="match status" value="1"/>
</dbReference>
<feature type="transmembrane region" description="Helical" evidence="7">
    <location>
        <begin position="195"/>
        <end position="218"/>
    </location>
</feature>
<dbReference type="AlphaFoldDB" id="A0AAD8U096"/>
<keyword evidence="3 7" id="KW-1133">Transmembrane helix</keyword>
<keyword evidence="9" id="KW-1185">Reference proteome</keyword>
<protein>
    <submittedName>
        <fullName evidence="8">Uncharacterized protein</fullName>
    </submittedName>
</protein>
<comment type="subcellular location">
    <subcellularLocation>
        <location evidence="1">Membrane</location>
        <topology evidence="1">Single-pass membrane protein</topology>
    </subcellularLocation>
</comment>
<evidence type="ECO:0000256" key="2">
    <source>
        <dbReference type="ARBA" id="ARBA00022692"/>
    </source>
</evidence>
<comment type="similarity">
    <text evidence="5">Belongs to the ROH1 family.</text>
</comment>